<gene>
    <name evidence="2" type="ORF">SPRG_04371</name>
</gene>
<proteinExistence type="predicted"/>
<evidence type="ECO:0000256" key="1">
    <source>
        <dbReference type="SAM" id="MobiDB-lite"/>
    </source>
</evidence>
<organism evidence="2 3">
    <name type="scientific">Saprolegnia parasitica (strain CBS 223.65)</name>
    <dbReference type="NCBI Taxonomy" id="695850"/>
    <lineage>
        <taxon>Eukaryota</taxon>
        <taxon>Sar</taxon>
        <taxon>Stramenopiles</taxon>
        <taxon>Oomycota</taxon>
        <taxon>Saprolegniomycetes</taxon>
        <taxon>Saprolegniales</taxon>
        <taxon>Saprolegniaceae</taxon>
        <taxon>Saprolegnia</taxon>
    </lineage>
</organism>
<evidence type="ECO:0008006" key="4">
    <source>
        <dbReference type="Google" id="ProtNLM"/>
    </source>
</evidence>
<dbReference type="VEuPathDB" id="FungiDB:SPRG_04371"/>
<dbReference type="Proteomes" id="UP000030745">
    <property type="component" value="Unassembled WGS sequence"/>
</dbReference>
<dbReference type="RefSeq" id="XP_012198690.1">
    <property type="nucleotide sequence ID" value="XM_012343300.1"/>
</dbReference>
<feature type="region of interest" description="Disordered" evidence="1">
    <location>
        <begin position="1"/>
        <end position="24"/>
    </location>
</feature>
<evidence type="ECO:0000313" key="2">
    <source>
        <dbReference type="EMBL" id="KDO30468.1"/>
    </source>
</evidence>
<sequence>MSAPPPDARRRPPRPPPPTEDEHLLYVRHRRKMNKRKLRAEQKRRTESLEDDVAALTIDTNQLQHHLYDMTSALPAAPASSMAMESLLRHYFELFASGWDPSRHEQLDVELRTLLRPDVVFMGDTESGIEKVMEQWRRCCTCFGAFHMSLRDLVPIDHRFMRAHILVALEISDYTLQALYPHVYSHPSLPSRLLGSRLHVPVELHIAMDMHFKVSRLDVAVDYVTAFCAHVEDLDDVAEVLASTLPSGELMVTARPPPPQY</sequence>
<reference evidence="2 3" key="1">
    <citation type="journal article" date="2013" name="PLoS Genet.">
        <title>Distinctive expansion of potential virulence genes in the genome of the oomycete fish pathogen Saprolegnia parasitica.</title>
        <authorList>
            <person name="Jiang R.H."/>
            <person name="de Bruijn I."/>
            <person name="Haas B.J."/>
            <person name="Belmonte R."/>
            <person name="Lobach L."/>
            <person name="Christie J."/>
            <person name="van den Ackerveken G."/>
            <person name="Bottin A."/>
            <person name="Bulone V."/>
            <person name="Diaz-Moreno S.M."/>
            <person name="Dumas B."/>
            <person name="Fan L."/>
            <person name="Gaulin E."/>
            <person name="Govers F."/>
            <person name="Grenville-Briggs L.J."/>
            <person name="Horner N.R."/>
            <person name="Levin J.Z."/>
            <person name="Mammella M."/>
            <person name="Meijer H.J."/>
            <person name="Morris P."/>
            <person name="Nusbaum C."/>
            <person name="Oome S."/>
            <person name="Phillips A.J."/>
            <person name="van Rooyen D."/>
            <person name="Rzeszutek E."/>
            <person name="Saraiva M."/>
            <person name="Secombes C.J."/>
            <person name="Seidl M.F."/>
            <person name="Snel B."/>
            <person name="Stassen J.H."/>
            <person name="Sykes S."/>
            <person name="Tripathy S."/>
            <person name="van den Berg H."/>
            <person name="Vega-Arreguin J.C."/>
            <person name="Wawra S."/>
            <person name="Young S.K."/>
            <person name="Zeng Q."/>
            <person name="Dieguez-Uribeondo J."/>
            <person name="Russ C."/>
            <person name="Tyler B.M."/>
            <person name="van West P."/>
        </authorList>
    </citation>
    <scope>NUCLEOTIDE SEQUENCE [LARGE SCALE GENOMIC DNA]</scope>
    <source>
        <strain evidence="2 3">CBS 223.65</strain>
    </source>
</reference>
<dbReference type="KEGG" id="spar:SPRG_04371"/>
<dbReference type="GeneID" id="24126819"/>
<keyword evidence="3" id="KW-1185">Reference proteome</keyword>
<evidence type="ECO:0000313" key="3">
    <source>
        <dbReference type="Proteomes" id="UP000030745"/>
    </source>
</evidence>
<protein>
    <recommendedName>
        <fullName evidence="4">BZIP domain-containing protein</fullName>
    </recommendedName>
</protein>
<name>A0A067CIV8_SAPPC</name>
<dbReference type="EMBL" id="KK583201">
    <property type="protein sequence ID" value="KDO30468.1"/>
    <property type="molecule type" value="Genomic_DNA"/>
</dbReference>
<dbReference type="OMA" id="QWRRYTT"/>
<accession>A0A067CIV8</accession>
<dbReference type="OrthoDB" id="73869at2759"/>
<dbReference type="AlphaFoldDB" id="A0A067CIV8"/>